<dbReference type="GO" id="GO:0016477">
    <property type="term" value="P:cell migration"/>
    <property type="evidence" value="ECO:0007669"/>
    <property type="project" value="TreeGrafter"/>
</dbReference>
<name>A0A7R9BKJ0_9CRUS</name>
<evidence type="ECO:0008006" key="5">
    <source>
        <dbReference type="Google" id="ProtNLM"/>
    </source>
</evidence>
<dbReference type="EMBL" id="CAJPEX010000510">
    <property type="protein sequence ID" value="CAG0916089.1"/>
    <property type="molecule type" value="Genomic_DNA"/>
</dbReference>
<dbReference type="GO" id="GO:0048812">
    <property type="term" value="P:neuron projection morphogenesis"/>
    <property type="evidence" value="ECO:0007669"/>
    <property type="project" value="TreeGrafter"/>
</dbReference>
<proteinExistence type="inferred from homology"/>
<dbReference type="PANTHER" id="PTHR12093:SF10">
    <property type="entry name" value="MEMBRANE-ASSOCIATED PROTEIN HEM"/>
    <property type="match status" value="1"/>
</dbReference>
<sequence length="1316" mass="149077">MSRALQSNQQKLAEKLTILNDRGIGMLTRIYNIKKACADPKSRPSFLALKTLEPAIKYIGKKFPNIDVKGVPAVQQFRPEILKSMSLYYYTFVDLLDFKDNVQELLTIMDVCSINLNIAVNFDLTKAYLDLVSTYVSLMLILSRVEDRKAVLGLFNVAHEMTNNHGDASFPRLGQMVQDFDTPLKKLSEEFFTHTKLLLQALTSLREVFPKRNFTADLARNMMLFSLLNNPANMLQPADRELTPCCYTECLSIETVERWIIVGFVLCHQSISQQQQLLNELWFPALQNGWVLTLFRDEVWPFHTEIMSFFEGIKGYNKRVSEVKECYNNAIQNAARVHREKRKFLRVALKEISLVITDQPGLLGPKALTIFSALSMARDEFNWLVRHGENPPPKAAGGKKGNIIDDLVDRQLPELLFHIEELRALVRKYSQILQRYYVQFLAENDAVSLQIVMQHLNQCSEDDSAILTSIYDTICGLNVKQVADGELFDLRSVRLDWFRLQSYSSTSVSSARSFQLMDHSNLALTLNDIMFRSKLVDYLDGLLVEFSDLSQYAYYSRLFEDNFHMCLEFPAQNRYIIAFPLICAHFQNSTHELCPEERHHIRERSLSLVNLFLDEMAKEAKNITTAICDEQCNLSDKLRPKHCARFIAAHQGKKKGSAANSSKSSLSGKKSDAISGHGSVTKPGSESYRKTREVLTTMDKLHMALTELCFSINYCPSICVWEYTFAPREYLYQHLEMRFAKALVGMVSYNPDTMEIAKPSEFLDSVRSYMNVLQFVENYVHLDMSRVFNNVLLQQTQNQDPLGEKTIAQLYCHYYSSVLLNRVKNSGPGHIVFSPSQRAFVSLTAQGAQPFNVEEFSDVNELRALADLIGPYGMKLLNETLVWDVAREIMELKKIVVLNKDILQDLRTNFDKPEKMKELTKRLTNVDHLLGKMICVGITLCFRDLAQSALNDILYDRIPFLLSSVYDIKKDRENFPDLGLTEGSPTSCSIIDDMGSAAGIKCRIDPMLVQALRSAFGQSVQAGKLPDGGGPVATTPEDDYLLSCLLMVFIAVTIPQLARQPGSTYRPDFESHSNNMHCLSTAINEVFGALFSMYSHYQADIDDRLKEFLALASSSLLRLGQETEKEVIKNRDSVYLLLDLIVKQSPFLTMDMLESCFPYALIRNAYHAVCKAATTGSDAPVCSIQLHYAFREGNRCNRRGNDAVMVGMSTNGGCRVNPPPPQGRIFAGPISTQDHFVKDKSSGSVRDHLVTRASGVLESSILPWIILRRGDSCVKACWNHQFCSGLVLNDKVTNIELNEIFRGMDRYPTSDAHRAE</sequence>
<dbReference type="Proteomes" id="UP000678499">
    <property type="component" value="Unassembled WGS sequence"/>
</dbReference>
<gene>
    <name evidence="3" type="ORF">NMOB1V02_LOCUS3721</name>
</gene>
<evidence type="ECO:0000256" key="1">
    <source>
        <dbReference type="ARBA" id="ARBA00037947"/>
    </source>
</evidence>
<evidence type="ECO:0000313" key="4">
    <source>
        <dbReference type="Proteomes" id="UP000678499"/>
    </source>
</evidence>
<dbReference type="PANTHER" id="PTHR12093">
    <property type="entry name" value="NCK-ASSOCIATED PROTEIN 1"/>
    <property type="match status" value="1"/>
</dbReference>
<protein>
    <recommendedName>
        <fullName evidence="5">Nck-associated protein 1</fullName>
    </recommendedName>
</protein>
<dbReference type="OrthoDB" id="548214at2759"/>
<evidence type="ECO:0000313" key="3">
    <source>
        <dbReference type="EMBL" id="CAD7275937.1"/>
    </source>
</evidence>
<dbReference type="GO" id="GO:0030866">
    <property type="term" value="P:cortical actin cytoskeleton organization"/>
    <property type="evidence" value="ECO:0007669"/>
    <property type="project" value="TreeGrafter"/>
</dbReference>
<evidence type="ECO:0000256" key="2">
    <source>
        <dbReference type="SAM" id="MobiDB-lite"/>
    </source>
</evidence>
<dbReference type="InterPro" id="IPR019137">
    <property type="entry name" value="Nck-associated_protein-1"/>
</dbReference>
<dbReference type="GO" id="GO:0031209">
    <property type="term" value="C:SCAR complex"/>
    <property type="evidence" value="ECO:0007669"/>
    <property type="project" value="TreeGrafter"/>
</dbReference>
<keyword evidence="4" id="KW-1185">Reference proteome</keyword>
<accession>A0A7R9BKJ0</accession>
<dbReference type="EMBL" id="OA882547">
    <property type="protein sequence ID" value="CAD7275937.1"/>
    <property type="molecule type" value="Genomic_DNA"/>
</dbReference>
<feature type="compositionally biased region" description="Low complexity" evidence="2">
    <location>
        <begin position="657"/>
        <end position="668"/>
    </location>
</feature>
<comment type="similarity">
    <text evidence="1">Belongs to the HEM-1/HEM-2 family.</text>
</comment>
<dbReference type="GO" id="GO:0030031">
    <property type="term" value="P:cell projection assembly"/>
    <property type="evidence" value="ECO:0007669"/>
    <property type="project" value="TreeGrafter"/>
</dbReference>
<organism evidence="3">
    <name type="scientific">Notodromas monacha</name>
    <dbReference type="NCBI Taxonomy" id="399045"/>
    <lineage>
        <taxon>Eukaryota</taxon>
        <taxon>Metazoa</taxon>
        <taxon>Ecdysozoa</taxon>
        <taxon>Arthropoda</taxon>
        <taxon>Crustacea</taxon>
        <taxon>Oligostraca</taxon>
        <taxon>Ostracoda</taxon>
        <taxon>Podocopa</taxon>
        <taxon>Podocopida</taxon>
        <taxon>Cypridocopina</taxon>
        <taxon>Cypridoidea</taxon>
        <taxon>Cyprididae</taxon>
        <taxon>Notodromas</taxon>
    </lineage>
</organism>
<reference evidence="3" key="1">
    <citation type="submission" date="2020-11" db="EMBL/GenBank/DDBJ databases">
        <authorList>
            <person name="Tran Van P."/>
        </authorList>
    </citation>
    <scope>NUCLEOTIDE SEQUENCE</scope>
</reference>
<dbReference type="Pfam" id="PF09735">
    <property type="entry name" value="Nckap1"/>
    <property type="match status" value="1"/>
</dbReference>
<feature type="region of interest" description="Disordered" evidence="2">
    <location>
        <begin position="654"/>
        <end position="688"/>
    </location>
</feature>